<dbReference type="PANTHER" id="PTHR43479">
    <property type="entry name" value="ACREF/ENVCD OPERON REPRESSOR-RELATED"/>
    <property type="match status" value="1"/>
</dbReference>
<evidence type="ECO:0000259" key="3">
    <source>
        <dbReference type="PROSITE" id="PS50977"/>
    </source>
</evidence>
<organism evidence="4 5">
    <name type="scientific">Nocardia mangyaensis</name>
    <dbReference type="NCBI Taxonomy" id="2213200"/>
    <lineage>
        <taxon>Bacteria</taxon>
        <taxon>Bacillati</taxon>
        <taxon>Actinomycetota</taxon>
        <taxon>Actinomycetes</taxon>
        <taxon>Mycobacteriales</taxon>
        <taxon>Nocardiaceae</taxon>
        <taxon>Nocardia</taxon>
    </lineage>
</organism>
<dbReference type="Pfam" id="PF00440">
    <property type="entry name" value="TetR_N"/>
    <property type="match status" value="1"/>
</dbReference>
<evidence type="ECO:0000313" key="5">
    <source>
        <dbReference type="Proteomes" id="UP000183810"/>
    </source>
</evidence>
<dbReference type="Gene3D" id="1.10.357.10">
    <property type="entry name" value="Tetracycline Repressor, domain 2"/>
    <property type="match status" value="1"/>
</dbReference>
<dbReference type="AlphaFoldDB" id="A0A1J0VPQ9"/>
<feature type="DNA-binding region" description="H-T-H motif" evidence="2">
    <location>
        <begin position="33"/>
        <end position="52"/>
    </location>
</feature>
<dbReference type="OrthoDB" id="3193022at2"/>
<dbReference type="PROSITE" id="PS50977">
    <property type="entry name" value="HTH_TETR_2"/>
    <property type="match status" value="1"/>
</dbReference>
<feature type="domain" description="HTH tetR-type" evidence="3">
    <location>
        <begin position="10"/>
        <end position="70"/>
    </location>
</feature>
<dbReference type="InterPro" id="IPR009057">
    <property type="entry name" value="Homeodomain-like_sf"/>
</dbReference>
<dbReference type="RefSeq" id="WP_071927174.1">
    <property type="nucleotide sequence ID" value="NZ_CP018082.1"/>
</dbReference>
<dbReference type="PRINTS" id="PR00455">
    <property type="entry name" value="HTHTETR"/>
</dbReference>
<reference evidence="4" key="1">
    <citation type="submission" date="2016-11" db="EMBL/GenBank/DDBJ databases">
        <authorList>
            <person name="Jaros S."/>
            <person name="Januszkiewicz K."/>
            <person name="Wedrychowicz H."/>
        </authorList>
    </citation>
    <scope>NUCLEOTIDE SEQUENCE [LARGE SCALE GENOMIC DNA]</scope>
    <source>
        <strain evidence="4">Y48</strain>
    </source>
</reference>
<keyword evidence="1 2" id="KW-0238">DNA-binding</keyword>
<dbReference type="InterPro" id="IPR001647">
    <property type="entry name" value="HTH_TetR"/>
</dbReference>
<evidence type="ECO:0000256" key="1">
    <source>
        <dbReference type="ARBA" id="ARBA00023125"/>
    </source>
</evidence>
<gene>
    <name evidence="4" type="ORF">BOX37_08440</name>
</gene>
<dbReference type="Proteomes" id="UP000183810">
    <property type="component" value="Chromosome"/>
</dbReference>
<dbReference type="InterPro" id="IPR050624">
    <property type="entry name" value="HTH-type_Tx_Regulator"/>
</dbReference>
<dbReference type="GO" id="GO:0003677">
    <property type="term" value="F:DNA binding"/>
    <property type="evidence" value="ECO:0007669"/>
    <property type="project" value="UniProtKB-UniRule"/>
</dbReference>
<keyword evidence="5" id="KW-1185">Reference proteome</keyword>
<name>A0A1J0VPQ9_9NOCA</name>
<evidence type="ECO:0000256" key="2">
    <source>
        <dbReference type="PROSITE-ProRule" id="PRU00335"/>
    </source>
</evidence>
<sequence>MAEYTDRRVRRTRDHLHRALIELMIERGYDRVTVSDIIDRADVGRSTFYAHYRDKDDLLLVGCTEFLRREIARTTVPGSPLGPLRVMFHLAAQYPEVYHPLIGPKATTTVLHAYRRGVADIVGELLTDQPADTVAFLSWGLLGLLGVVIDPVAPVPPAAAWQRFESLALRGLTLGGADPATADDAESPAPRPPR</sequence>
<accession>A0A1J0VPQ9</accession>
<dbReference type="PANTHER" id="PTHR43479:SF7">
    <property type="entry name" value="TETR-FAMILY TRANSCRIPTIONAL REGULATOR"/>
    <property type="match status" value="1"/>
</dbReference>
<protein>
    <submittedName>
        <fullName evidence="4">TetR family transcriptional regulator</fullName>
    </submittedName>
</protein>
<dbReference type="SUPFAM" id="SSF46689">
    <property type="entry name" value="Homeodomain-like"/>
    <property type="match status" value="1"/>
</dbReference>
<dbReference type="KEGG" id="nsl:BOX37_08440"/>
<proteinExistence type="predicted"/>
<dbReference type="EMBL" id="CP018082">
    <property type="protein sequence ID" value="APE33994.1"/>
    <property type="molecule type" value="Genomic_DNA"/>
</dbReference>
<evidence type="ECO:0000313" key="4">
    <source>
        <dbReference type="EMBL" id="APE33994.1"/>
    </source>
</evidence>